<dbReference type="InterPro" id="IPR000121">
    <property type="entry name" value="PEP_util_C"/>
</dbReference>
<dbReference type="Gene3D" id="3.20.20.60">
    <property type="entry name" value="Phosphoenolpyruvate-binding domains"/>
    <property type="match status" value="1"/>
</dbReference>
<protein>
    <recommendedName>
        <fullName evidence="1">PEP-utilising enzyme C-terminal domain-containing protein</fullName>
    </recommendedName>
</protein>
<dbReference type="AlphaFoldDB" id="A0A382J6L6"/>
<proteinExistence type="predicted"/>
<dbReference type="PRINTS" id="PR01736">
    <property type="entry name" value="PHPHTRNFRASE"/>
</dbReference>
<dbReference type="InterPro" id="IPR015813">
    <property type="entry name" value="Pyrv/PenolPyrv_kinase-like_dom"/>
</dbReference>
<feature type="non-terminal residue" evidence="2">
    <location>
        <position position="1"/>
    </location>
</feature>
<accession>A0A382J6L6</accession>
<dbReference type="InterPro" id="IPR040442">
    <property type="entry name" value="Pyrv_kinase-like_dom_sf"/>
</dbReference>
<dbReference type="PANTHER" id="PTHR46244">
    <property type="entry name" value="PHOSPHOENOLPYRUVATE-PROTEIN PHOSPHOTRANSFERASE"/>
    <property type="match status" value="1"/>
</dbReference>
<dbReference type="PANTHER" id="PTHR46244:SF6">
    <property type="entry name" value="PHOSPHOENOLPYRUVATE-PROTEIN PHOSPHOTRANSFERASE"/>
    <property type="match status" value="1"/>
</dbReference>
<organism evidence="2">
    <name type="scientific">marine metagenome</name>
    <dbReference type="NCBI Taxonomy" id="408172"/>
    <lineage>
        <taxon>unclassified sequences</taxon>
        <taxon>metagenomes</taxon>
        <taxon>ecological metagenomes</taxon>
    </lineage>
</organism>
<sequence length="199" mass="21605">AAMLRASAHGKLRILLPMINTSSEIKRVREAMDKVVRRLERKRTAMADPLPELGIMIETPGAALSADSLVKNCDYFSIGTNDLTMYTLAADRGDEQVAHLYDPLHPAVLRLIRYAAQAGAAAGIPVNLCGEMAGDPRLTALLLGLGLRDLSMAAPNLPRVKQRVLGLEMTDAQRRAEQIMEQSDSGVIAALLDDFNTLE</sequence>
<name>A0A382J6L6_9ZZZZ</name>
<gene>
    <name evidence="2" type="ORF">METZ01_LOCUS260554</name>
</gene>
<dbReference type="SUPFAM" id="SSF51621">
    <property type="entry name" value="Phosphoenolpyruvate/pyruvate domain"/>
    <property type="match status" value="1"/>
</dbReference>
<feature type="domain" description="PEP-utilising enzyme C-terminal" evidence="1">
    <location>
        <begin position="2"/>
        <end position="166"/>
    </location>
</feature>
<evidence type="ECO:0000259" key="1">
    <source>
        <dbReference type="Pfam" id="PF02896"/>
    </source>
</evidence>
<reference evidence="2" key="1">
    <citation type="submission" date="2018-05" db="EMBL/GenBank/DDBJ databases">
        <authorList>
            <person name="Lanie J.A."/>
            <person name="Ng W.-L."/>
            <person name="Kazmierczak K.M."/>
            <person name="Andrzejewski T.M."/>
            <person name="Davidsen T.M."/>
            <person name="Wayne K.J."/>
            <person name="Tettelin H."/>
            <person name="Glass J.I."/>
            <person name="Rusch D."/>
            <person name="Podicherti R."/>
            <person name="Tsui H.-C.T."/>
            <person name="Winkler M.E."/>
        </authorList>
    </citation>
    <scope>NUCLEOTIDE SEQUENCE</scope>
</reference>
<dbReference type="EMBL" id="UINC01072224">
    <property type="protein sequence ID" value="SVC07700.1"/>
    <property type="molecule type" value="Genomic_DNA"/>
</dbReference>
<dbReference type="GO" id="GO:0016772">
    <property type="term" value="F:transferase activity, transferring phosphorus-containing groups"/>
    <property type="evidence" value="ECO:0007669"/>
    <property type="project" value="InterPro"/>
</dbReference>
<evidence type="ECO:0000313" key="2">
    <source>
        <dbReference type="EMBL" id="SVC07700.1"/>
    </source>
</evidence>
<dbReference type="InterPro" id="IPR050499">
    <property type="entry name" value="PEP-utilizing_PTS_enzyme"/>
</dbReference>
<dbReference type="Pfam" id="PF02896">
    <property type="entry name" value="PEP-utilizers_C"/>
    <property type="match status" value="1"/>
</dbReference>